<dbReference type="GO" id="GO:0005615">
    <property type="term" value="C:extracellular space"/>
    <property type="evidence" value="ECO:0007005"/>
    <property type="project" value="FlyBase"/>
</dbReference>
<dbReference type="PaxDb" id="7227-FBpp0074812"/>
<evidence type="ECO:0000313" key="7">
    <source>
        <dbReference type="FlyBase" id="FBgn0036837"/>
    </source>
</evidence>
<dbReference type="EC" id="3.1.4.-" evidence="6"/>
<reference evidence="6 8" key="2">
    <citation type="journal article" date="2002" name="Genome Biol.">
        <title>Finishing a whole-genome shotgun: release 3 of the Drosophila melanogaster euchromatic genome sequence.</title>
        <authorList>
            <person name="Celniker S.E."/>
            <person name="Wheeler D.A."/>
            <person name="Kronmiller B."/>
            <person name="Carlson J.W."/>
            <person name="Halpern A."/>
            <person name="Patel S."/>
            <person name="Adams M."/>
            <person name="Champe M."/>
            <person name="Dugan S.P."/>
            <person name="Frise E."/>
            <person name="Hodgson A."/>
            <person name="George R.A."/>
            <person name="Hoskins R.A."/>
            <person name="Laverty T."/>
            <person name="Muzny D.M."/>
            <person name="Nelson C.R."/>
            <person name="Pacleb J.M."/>
            <person name="Park S."/>
            <person name="Pfeiffer B.D."/>
            <person name="Richards S."/>
            <person name="Sodergren E.J."/>
            <person name="Svirskas R."/>
            <person name="Tabor P.E."/>
            <person name="Wan K."/>
            <person name="Stapleton M."/>
            <person name="Sutton G.G."/>
            <person name="Venter C."/>
            <person name="Weinstock G."/>
            <person name="Scherer S.E."/>
            <person name="Myers E.W."/>
            <person name="Gibbs R.A."/>
            <person name="Rubin G.M."/>
        </authorList>
    </citation>
    <scope>NUCLEOTIDE SEQUENCE [LARGE SCALE GENOMIC DNA]</scope>
    <source>
        <strain evidence="8">Berkeley</strain>
    </source>
</reference>
<evidence type="ECO:0000259" key="4">
    <source>
        <dbReference type="PROSITE" id="PS51166"/>
    </source>
</evidence>
<feature type="domain" description="GP-PDE" evidence="5">
    <location>
        <begin position="453"/>
        <end position="749"/>
    </location>
</feature>
<dbReference type="SUPFAM" id="SSF51695">
    <property type="entry name" value="PLC-like phosphodiesterases"/>
    <property type="match status" value="1"/>
</dbReference>
<dbReference type="PROSITE" id="PS51166">
    <property type="entry name" value="CBM20"/>
    <property type="match status" value="1"/>
</dbReference>
<dbReference type="BioGRID-ORCS" id="40073">
    <property type="hits" value="0 hits in 1 CRISPR screen"/>
</dbReference>
<dbReference type="GO" id="GO:2001070">
    <property type="term" value="F:starch binding"/>
    <property type="evidence" value="ECO:0007669"/>
    <property type="project" value="InterPro"/>
</dbReference>
<dbReference type="InterPro" id="IPR002044">
    <property type="entry name" value="CBM20"/>
</dbReference>
<reference evidence="6 8" key="5">
    <citation type="journal article" date="2002" name="Genome Biol.">
        <title>Heterochromatic sequences in a Drosophila whole-genome shotgun assembly.</title>
        <authorList>
            <person name="Hoskins R.A."/>
            <person name="Smith C.D."/>
            <person name="Carlson J.W."/>
            <person name="Carvalho A.B."/>
            <person name="Halpern A."/>
            <person name="Kaminker J.S."/>
            <person name="Kennedy C."/>
            <person name="Mungall C.J."/>
            <person name="Sullivan B.A."/>
            <person name="Sutton G.G."/>
            <person name="Yasuhara J.C."/>
            <person name="Wakimoto B.T."/>
            <person name="Myers E.W."/>
            <person name="Celniker S.E."/>
            <person name="Rubin G.M."/>
            <person name="Karpen G.H."/>
        </authorList>
    </citation>
    <scope>NUCLEOTIDE SEQUENCE [LARGE SCALE GENOMIC DNA]</scope>
    <source>
        <strain evidence="8">Berkeley</strain>
    </source>
</reference>
<dbReference type="PROSITE" id="PS50007">
    <property type="entry name" value="PIPLC_X_DOMAIN"/>
    <property type="match status" value="1"/>
</dbReference>
<keyword evidence="9" id="KW-1267">Proteomics identification</keyword>
<gene>
    <name evidence="6" type="primary">Dmel\CG18135</name>
    <name evidence="6 7" type="ORF">CG18135</name>
    <name evidence="6" type="ORF">Dmel_CG18135</name>
</gene>
<dbReference type="InterPro" id="IPR034839">
    <property type="entry name" value="CBM20_GPCPD1"/>
</dbReference>
<accession>Q86BI9</accession>
<dbReference type="SMR" id="Q86BI9"/>
<reference evidence="6 8" key="1">
    <citation type="journal article" date="2000" name="Science">
        <title>The genome sequence of Drosophila melanogaster.</title>
        <authorList>
            <person name="Adams M.D."/>
            <person name="Celniker S.E."/>
            <person name="Holt R.A."/>
            <person name="Evans C.A."/>
            <person name="Gocayne J.D."/>
            <person name="Amanatides P.G."/>
            <person name="Scherer S.E."/>
            <person name="Li P.W."/>
            <person name="Hoskins R.A."/>
            <person name="Galle R.F."/>
            <person name="George R.A."/>
            <person name="Lewis S.E."/>
            <person name="Richards S."/>
            <person name="Ashburner M."/>
            <person name="Henderson S.N."/>
            <person name="Sutton G.G."/>
            <person name="Wortman J.R."/>
            <person name="Yandell M.D."/>
            <person name="Zhang Q."/>
            <person name="Chen L.X."/>
            <person name="Brandon R.C."/>
            <person name="Rogers Y.H."/>
            <person name="Blazej R.G."/>
            <person name="Champe M."/>
            <person name="Pfeiffer B.D."/>
            <person name="Wan K.H."/>
            <person name="Doyle C."/>
            <person name="Baxter E.G."/>
            <person name="Helt G."/>
            <person name="Nelson C.R."/>
            <person name="Gabor G.L."/>
            <person name="Abril J.F."/>
            <person name="Agbayani A."/>
            <person name="An H.J."/>
            <person name="Andrews-Pfannkoch C."/>
            <person name="Baldwin D."/>
            <person name="Ballew R.M."/>
            <person name="Basu A."/>
            <person name="Baxendale J."/>
            <person name="Bayraktaroglu L."/>
            <person name="Beasley E.M."/>
            <person name="Beeson K.Y."/>
            <person name="Benos P.V."/>
            <person name="Berman B.P."/>
            <person name="Bhandari D."/>
            <person name="Bolshakov S."/>
            <person name="Borkova D."/>
            <person name="Botchan M.R."/>
            <person name="Bouck J."/>
            <person name="Brokstein P."/>
            <person name="Brottier P."/>
            <person name="Burtis K.C."/>
            <person name="Busam D.A."/>
            <person name="Butler H."/>
            <person name="Cadieu E."/>
            <person name="Center A."/>
            <person name="Chandra I."/>
            <person name="Cherry J.M."/>
            <person name="Cawley S."/>
            <person name="Dahlke C."/>
            <person name="Davenport L.B."/>
            <person name="Davies P."/>
            <person name="de Pablos B."/>
            <person name="Delcher A."/>
            <person name="Deng Z."/>
            <person name="Mays A.D."/>
            <person name="Dew I."/>
            <person name="Dietz S.M."/>
            <person name="Dodson K."/>
            <person name="Doup L.E."/>
            <person name="Downes M."/>
            <person name="Dugan-Rocha S."/>
            <person name="Dunkov B.C."/>
            <person name="Dunn P."/>
            <person name="Durbin K.J."/>
            <person name="Evangelista C.C."/>
            <person name="Ferraz C."/>
            <person name="Ferriera S."/>
            <person name="Fleischmann W."/>
            <person name="Fosler C."/>
            <person name="Gabrielian A.E."/>
            <person name="Garg N.S."/>
            <person name="Gelbart W.M."/>
            <person name="Glasser K."/>
            <person name="Glodek A."/>
            <person name="Gong F."/>
            <person name="Gorrell J.H."/>
            <person name="Gu Z."/>
            <person name="Guan P."/>
            <person name="Harris M."/>
            <person name="Harris N.L."/>
            <person name="Harvey D."/>
            <person name="Heiman T.J."/>
            <person name="Hernandez J.R."/>
            <person name="Houck J."/>
            <person name="Hostin D."/>
            <person name="Houston K.A."/>
            <person name="Howland T.J."/>
            <person name="Wei M.H."/>
            <person name="Ibegwam C."/>
            <person name="Jalali M."/>
            <person name="Kalush F."/>
            <person name="Karpen G.H."/>
            <person name="Ke Z."/>
            <person name="Kennison J.A."/>
            <person name="Ketchum K.A."/>
            <person name="Kimmel B.E."/>
            <person name="Kodira C.D."/>
            <person name="Kraft C."/>
            <person name="Kravitz S."/>
            <person name="Kulp D."/>
            <person name="Lai Z."/>
            <person name="Lasko P."/>
            <person name="Lei Y."/>
            <person name="Levitsky A.A."/>
            <person name="Li J."/>
            <person name="Li Z."/>
            <person name="Liang Y."/>
            <person name="Lin X."/>
            <person name="Liu X."/>
            <person name="Mattei B."/>
            <person name="McIntosh T.C."/>
            <person name="McLeod M.P."/>
            <person name="McPherson D."/>
            <person name="Merkulov G."/>
            <person name="Milshina N.V."/>
            <person name="Mobarry C."/>
            <person name="Morris J."/>
            <person name="Moshrefi A."/>
            <person name="Mount S.M."/>
            <person name="Moy M."/>
            <person name="Murphy B."/>
            <person name="Murphy L."/>
            <person name="Muzny D.M."/>
            <person name="Nelson D.L."/>
            <person name="Nelson D.R."/>
            <person name="Nelson K.A."/>
            <person name="Nixon K."/>
            <person name="Nusskern D.R."/>
            <person name="Pacleb J.M."/>
            <person name="Palazzolo M."/>
            <person name="Pittman G.S."/>
            <person name="Pan S."/>
            <person name="Pollard J."/>
            <person name="Puri V."/>
            <person name="Reese M.G."/>
            <person name="Reinert K."/>
            <person name="Remington K."/>
            <person name="Saunders R.D."/>
            <person name="Scheeler F."/>
            <person name="Shen H."/>
            <person name="Shue B.C."/>
            <person name="Siden-Kiamos I."/>
            <person name="Simpson M."/>
            <person name="Skupski M.P."/>
            <person name="Smith T."/>
            <person name="Spier E."/>
            <person name="Spradling A.C."/>
            <person name="Stapleton M."/>
            <person name="Strong R."/>
            <person name="Sun E."/>
            <person name="Svirskas R."/>
            <person name="Tector C."/>
            <person name="Turner R."/>
            <person name="Venter E."/>
            <person name="Wang A.H."/>
            <person name="Wang X."/>
            <person name="Wang Z.Y."/>
            <person name="Wassarman D.A."/>
            <person name="Weinstock G.M."/>
            <person name="Weissenbach J."/>
            <person name="Williams S.M."/>
            <person name="WoodageT"/>
            <person name="Worley K.C."/>
            <person name="Wu D."/>
            <person name="Yang S."/>
            <person name="Yao Q.A."/>
            <person name="Ye J."/>
            <person name="Yeh R.F."/>
            <person name="Zaveri J.S."/>
            <person name="Zhan M."/>
            <person name="Zhang G."/>
            <person name="Zhao Q."/>
            <person name="Zheng L."/>
            <person name="Zheng X.H."/>
            <person name="Zhong F.N."/>
            <person name="Zhong W."/>
            <person name="Zhou X."/>
            <person name="Zhu S."/>
            <person name="Zhu X."/>
            <person name="Smith H.O."/>
            <person name="Gibbs R.A."/>
            <person name="Myers E.W."/>
            <person name="Rubin G.M."/>
            <person name="Venter J.C."/>
        </authorList>
    </citation>
    <scope>NUCLEOTIDE SEQUENCE [LARGE SCALE GENOMIC DNA]</scope>
    <source>
        <strain evidence="8">Berkeley</strain>
    </source>
</reference>
<feature type="domain" description="CBM20" evidence="4">
    <location>
        <begin position="163"/>
        <end position="272"/>
    </location>
</feature>
<reference evidence="6 8" key="11">
    <citation type="journal article" date="2015" name="Genome Res.">
        <title>The Release 6 reference sequence of the Drosophila melanogaster genome.</title>
        <authorList>
            <person name="Hoskins R.A."/>
            <person name="Carlson J.W."/>
            <person name="Wan K.H."/>
            <person name="Park S."/>
            <person name="Mendez I."/>
            <person name="Galle S.E."/>
            <person name="Booth B.W."/>
            <person name="Pfeiffer B.D."/>
            <person name="George R.A."/>
            <person name="Svirskas R."/>
            <person name="Krzywinski M."/>
            <person name="Schein J."/>
            <person name="Accardo M.C."/>
            <person name="Damia E."/>
            <person name="Messina G."/>
            <person name="Mendez-Lago M."/>
            <person name="de Pablos B."/>
            <person name="Demakova O.V."/>
            <person name="Andreyeva E.N."/>
            <person name="Boldyreva L.V."/>
            <person name="Marra M."/>
            <person name="Carvalho A.B."/>
            <person name="Dimitri P."/>
            <person name="Villasante A."/>
            <person name="Zhimulev I.F."/>
            <person name="Rubin G.M."/>
            <person name="Karpen G.H."/>
            <person name="Celniker S.E."/>
        </authorList>
    </citation>
    <scope>NUCLEOTIDE SEQUENCE [LARGE SCALE GENOMIC DNA]</scope>
    <source>
        <strain evidence="8">Berkeley</strain>
    </source>
</reference>
<dbReference type="GO" id="GO:0047389">
    <property type="term" value="F:glycerophosphocholine phosphodiesterase activity"/>
    <property type="evidence" value="ECO:0000318"/>
    <property type="project" value="GO_Central"/>
</dbReference>
<evidence type="ECO:0000313" key="6">
    <source>
        <dbReference type="EMBL" id="AAO41238.1"/>
    </source>
</evidence>
<evidence type="ECO:0000313" key="8">
    <source>
        <dbReference type="Proteomes" id="UP000000803"/>
    </source>
</evidence>
<dbReference type="Gene3D" id="2.60.40.10">
    <property type="entry name" value="Immunoglobulins"/>
    <property type="match status" value="1"/>
</dbReference>
<dbReference type="VEuPathDB" id="VectorBase:FBgn0036837"/>
<dbReference type="InterPro" id="IPR013784">
    <property type="entry name" value="Carb-bd-like_fold"/>
</dbReference>
<dbReference type="InterPro" id="IPR051578">
    <property type="entry name" value="GDPD"/>
</dbReference>
<evidence type="ECO:0000256" key="2">
    <source>
        <dbReference type="ARBA" id="ARBA00022801"/>
    </source>
</evidence>
<proteinExistence type="evidence at protein level"/>
<dbReference type="CDD" id="cd08607">
    <property type="entry name" value="GDPD_GDE5"/>
    <property type="match status" value="1"/>
</dbReference>
<reference evidence="6 8" key="4">
    <citation type="journal article" date="2002" name="Genome Biol.">
        <title>The transposable elements of the Drosophila melanogaster euchromatin: a genomics perspective.</title>
        <authorList>
            <person name="Kaminker J.S."/>
            <person name="Bergman C.M."/>
            <person name="Kronmiller B."/>
            <person name="Carlson J."/>
            <person name="Svirskas R."/>
            <person name="Patel S."/>
            <person name="Frise E."/>
            <person name="Wheeler D.A."/>
            <person name="Lewis S.E."/>
            <person name="Rubin G.M."/>
            <person name="Ashburner M."/>
            <person name="Celniker S.E."/>
        </authorList>
    </citation>
    <scope>NUCLEOTIDE SEQUENCE [LARGE SCALE GENOMIC DNA]</scope>
    <source>
        <strain evidence="8">Berkeley</strain>
    </source>
</reference>
<dbReference type="ExpressionAtlas" id="Q86BI9">
    <property type="expression patterns" value="baseline and differential"/>
</dbReference>
<dbReference type="UCSC" id="CG18135-RD">
    <property type="organism name" value="d. melanogaster"/>
</dbReference>
<reference evidence="6 8" key="3">
    <citation type="journal article" date="2002" name="Genome Biol.">
        <title>Annotation of the Drosophila melanogaster euchromatic genome: a systematic review.</title>
        <authorList>
            <person name="Misra S."/>
            <person name="Crosby M.A."/>
            <person name="Mungall C.J."/>
            <person name="Matthews B.B."/>
            <person name="Campbell K.S."/>
            <person name="Hradecky P."/>
            <person name="Huang Y."/>
            <person name="Kaminker J.S."/>
            <person name="Millburn G.H."/>
            <person name="Prochnik S.E."/>
            <person name="Smith C.D."/>
            <person name="Tupy J.L."/>
            <person name="Whitfied E.J."/>
            <person name="Bayraktaroglu L."/>
            <person name="Berman B.P."/>
            <person name="Bettencourt B.R."/>
            <person name="Celniker S.E."/>
            <person name="de Grey A.D."/>
            <person name="Drysdale R.A."/>
            <person name="Harris N.L."/>
            <person name="Richter J."/>
            <person name="Russo S."/>
            <person name="Schroeder A.J."/>
            <person name="Shu S.Q."/>
            <person name="Stapleton M."/>
            <person name="Yamada C."/>
            <person name="Ashburner M."/>
            <person name="Gelbart W.M."/>
            <person name="Rubin G.M."/>
            <person name="Lewis S.E."/>
        </authorList>
    </citation>
    <scope>GENOME REANNOTATION</scope>
    <source>
        <strain evidence="8">Berkeley</strain>
    </source>
</reference>
<dbReference type="SMART" id="SM01065">
    <property type="entry name" value="CBM_2"/>
    <property type="match status" value="1"/>
</dbReference>
<dbReference type="PANTHER" id="PTHR22958:SF1">
    <property type="entry name" value="GLYCEROPHOSPHOCHOLINE PHOSPHODIESTERASE GPCPD1"/>
    <property type="match status" value="1"/>
</dbReference>
<dbReference type="PANTHER" id="PTHR22958">
    <property type="entry name" value="GLYCEROPHOSPHORYL DIESTER PHOSPHODIESTERASE"/>
    <property type="match status" value="1"/>
</dbReference>
<name>Q86BI9_DROME</name>
<sequence length="770" mass="86748">MIFSRAPVQHVILFAPLKVTSGSGATKDACLSRELVFDSKSRNRRFRRAGGGIGSTGARELGSRDSRQSTPRLEKLYQAETESARGHRLISLAQQESCRAFNSGLRRSIDFQSARDLHSNPMAMSRTVLILAVALSLQCAAFVDGASITYGTGNELESGSGSSAACKPTLREFNVRLEVPLAAEERLGLTGDVKALGEWQLSRSVALESLDELNWQATVALQSCRQLEYRYFVYVEDLSGYKQIRRWETHFKPRSLGPCTELQCSQLDVFGITSDNSDLKPQVHRGWLNHEAILQLKFNGEKMFQVHDIETFDPQHVQLKIVPVEKTAGLHVEYSKQEYGKSQLELQPTFGVPYTKGDIVIFHITLPLERMMEQHFRLECYSMSNELLGSATLVTSDLTGSEGVLHLPIKSAKNADETLARLRLPYVAVQPYRYSPLDFKNTYAHYWPKSWPNLDVGHRGNGKSYIADAPAERENTIASFLSAHEHHADMIELDVHLTADGVPVIYHDFGLRTAPPGKQISRPDQLEYVLIKDINYELLKRLRIFSVIAGQVREYPSHNAEPRMEHRIFPTLVEVLEKLPKSLGIDVEIKWPQRRQGGGSEAEQTIDKNFFADKVIHQVIQKGCGRPIIFSSFDADMCTMLRFKQNVFPVMFLTQGETKKWQPFLDLRTRTFIAAVNNAQAFELAGTAPHAEDFLGENASEMLRKAKDLGQIAVIWGDDCNSKERVQYFTRIGATATCYDRSDLFMPEGKREAFFKSPALMAEFAAQCRI</sequence>
<dbReference type="FunCoup" id="Q86BI9">
    <property type="interactions" value="31"/>
</dbReference>
<dbReference type="IntAct" id="Q86BI9">
    <property type="interactions" value="2"/>
</dbReference>
<dbReference type="CDD" id="cd05814">
    <property type="entry name" value="CBM20_Prei4"/>
    <property type="match status" value="1"/>
</dbReference>
<dbReference type="AlphaFoldDB" id="Q86BI9"/>
<dbReference type="SUPFAM" id="SSF49452">
    <property type="entry name" value="Starch-binding domain-like"/>
    <property type="match status" value="1"/>
</dbReference>
<dbReference type="Gene3D" id="3.20.20.190">
    <property type="entry name" value="Phosphatidylinositol (PI) phosphodiesterase"/>
    <property type="match status" value="1"/>
</dbReference>
<reference evidence="6 8" key="10">
    <citation type="journal article" date="2015" name="G3 (Bethesda)">
        <title>Gene Model Annotations for Drosophila melanogaster: The Rule-Benders.</title>
        <authorList>
            <consortium name="FlyBase Consortium"/>
            <person name="Crosby M.A."/>
            <person name="Gramates L.S."/>
            <person name="Dos Santos G."/>
            <person name="Matthews B.B."/>
            <person name="St Pierre S.E."/>
            <person name="Zhou P."/>
            <person name="Schroeder A.J."/>
            <person name="Falls K."/>
            <person name="Emmert D.B."/>
            <person name="Russo S.M."/>
            <person name="Gelbart W.M."/>
            <person name="null"/>
        </authorList>
    </citation>
    <scope>NUCLEOTIDE SEQUENCE [LARGE SCALE GENOMIC DNA]</scope>
    <source>
        <strain evidence="8">Berkeley</strain>
    </source>
</reference>
<dbReference type="InterPro" id="IPR013783">
    <property type="entry name" value="Ig-like_fold"/>
</dbReference>
<evidence type="ECO:0007829" key="9">
    <source>
        <dbReference type="PeptideAtlas" id="Q86BI9"/>
    </source>
</evidence>
<dbReference type="Proteomes" id="UP000000803">
    <property type="component" value="Chromosome 3L"/>
</dbReference>
<dbReference type="Pfam" id="PF03009">
    <property type="entry name" value="GDPD"/>
    <property type="match status" value="1"/>
</dbReference>
<feature type="region of interest" description="Disordered" evidence="3">
    <location>
        <begin position="48"/>
        <end position="69"/>
    </location>
</feature>
<dbReference type="AGR" id="FB:FBgn0036837"/>
<reference evidence="6 8" key="9">
    <citation type="journal article" date="2015" name="G3 (Bethesda)">
        <title>Gene Model Annotations for Drosophila melanogaster: Impact of High-Throughput Data.</title>
        <authorList>
            <consortium name="FlyBase Consortium"/>
            <person name="Matthews B.B."/>
            <person name="Dos Santos G."/>
            <person name="Crosby M.A."/>
            <person name="Emmert D.B."/>
            <person name="St Pierre S.E."/>
            <person name="Gramates L.S."/>
            <person name="Zhou P."/>
            <person name="Schroeder A.J."/>
            <person name="Falls K."/>
            <person name="Strelets V."/>
            <person name="Russo S.M."/>
            <person name="Gelbart W.M."/>
            <person name="null"/>
        </authorList>
    </citation>
    <scope>NUCLEOTIDE SEQUENCE [LARGE SCALE GENOMIC DNA]</scope>
    <source>
        <strain evidence="8">Berkeley</strain>
    </source>
</reference>
<dbReference type="InterPro" id="IPR030395">
    <property type="entry name" value="GP_PDE_dom"/>
</dbReference>
<evidence type="ECO:0000256" key="3">
    <source>
        <dbReference type="SAM" id="MobiDB-lite"/>
    </source>
</evidence>
<dbReference type="FunFam" id="3.20.20.190:FF:000038">
    <property type="entry name" value="Uncharacterized protein, isoform C"/>
    <property type="match status" value="1"/>
</dbReference>
<reference evidence="6 8" key="6">
    <citation type="journal article" date="2005" name="PLoS Comput. Biol.">
        <title>Combined evidence annotation of transposable elements in genome sequences.</title>
        <authorList>
            <person name="Quesneville H."/>
            <person name="Bergman C.M."/>
            <person name="Andrieu O."/>
            <person name="Autard D."/>
            <person name="Nouaud D."/>
            <person name="Ashburner M."/>
            <person name="Anxolabehere D."/>
        </authorList>
    </citation>
    <scope>NUCLEOTIDE SEQUENCE [LARGE SCALE GENOMIC DNA]</scope>
    <source>
        <strain evidence="8">Berkeley</strain>
    </source>
</reference>
<protein>
    <submittedName>
        <fullName evidence="6">Uncharacterized protein, isoform D</fullName>
        <ecNumber evidence="6">3.1.4.-</ecNumber>
        <ecNumber evidence="6">3.1.4.2</ecNumber>
    </submittedName>
</protein>
<evidence type="ECO:0000256" key="1">
    <source>
        <dbReference type="ARBA" id="ARBA00007277"/>
    </source>
</evidence>
<dbReference type="GO" id="GO:0017022">
    <property type="term" value="F:myosin binding"/>
    <property type="evidence" value="ECO:0000353"/>
    <property type="project" value="FlyBase"/>
</dbReference>
<dbReference type="EC" id="3.1.4.2" evidence="6"/>
<dbReference type="GeneID" id="40073"/>
<organism evidence="6 8">
    <name type="scientific">Drosophila melanogaster</name>
    <name type="common">Fruit fly</name>
    <dbReference type="NCBI Taxonomy" id="7227"/>
    <lineage>
        <taxon>Eukaryota</taxon>
        <taxon>Metazoa</taxon>
        <taxon>Ecdysozoa</taxon>
        <taxon>Arthropoda</taxon>
        <taxon>Hexapoda</taxon>
        <taxon>Insecta</taxon>
        <taxon>Pterygota</taxon>
        <taxon>Neoptera</taxon>
        <taxon>Endopterygota</taxon>
        <taxon>Diptera</taxon>
        <taxon>Brachycera</taxon>
        <taxon>Muscomorpha</taxon>
        <taxon>Ephydroidea</taxon>
        <taxon>Drosophilidae</taxon>
        <taxon>Drosophila</taxon>
        <taxon>Sophophora</taxon>
    </lineage>
</organism>
<comment type="similarity">
    <text evidence="1">Belongs to the glycerophosphoryl diester phosphodiesterase family.</text>
</comment>
<dbReference type="GO" id="GO:0007320">
    <property type="term" value="P:insemination"/>
    <property type="evidence" value="ECO:0007007"/>
    <property type="project" value="FlyBase"/>
</dbReference>
<dbReference type="PhylomeDB" id="Q86BI9"/>
<dbReference type="eggNOG" id="KOG2421">
    <property type="taxonomic scope" value="Eukaryota"/>
</dbReference>
<dbReference type="Bgee" id="FBgn0036837">
    <property type="expression patterns" value="Expressed in fat body cell in male reproductive gland and 265 other cell types or tissues"/>
</dbReference>
<dbReference type="PROSITE" id="PS51704">
    <property type="entry name" value="GP_PDE"/>
    <property type="match status" value="1"/>
</dbReference>
<reference evidence="6 8" key="7">
    <citation type="journal article" date="2007" name="Science">
        <title>The Release 5.1 annotation of Drosophila melanogaster heterochromatin.</title>
        <authorList>
            <person name="Smith C.D."/>
            <person name="Shu S."/>
            <person name="Mungall C.J."/>
            <person name="Karpen G.H."/>
        </authorList>
    </citation>
    <scope>NUCLEOTIDE SEQUENCE [LARGE SCALE GENOMIC DNA]</scope>
    <source>
        <strain evidence="8">Berkeley</strain>
    </source>
</reference>
<dbReference type="STRING" id="7227.FBpp0074812"/>
<dbReference type="InParanoid" id="Q86BI9"/>
<dbReference type="InterPro" id="IPR017946">
    <property type="entry name" value="PLC-like_Pdiesterase_TIM-brl"/>
</dbReference>
<dbReference type="RefSeq" id="NP_788526.1">
    <property type="nucleotide sequence ID" value="NM_176348.2"/>
</dbReference>
<reference evidence="6 8" key="8">
    <citation type="journal article" date="2007" name="Science">
        <title>Sequence finishing and mapping of Drosophila melanogaster heterochromatin.</title>
        <authorList>
            <person name="Hoskins R.A."/>
            <person name="Carlson J.W."/>
            <person name="Kennedy C."/>
            <person name="Acevedo D."/>
            <person name="Evans-Holm M."/>
            <person name="Frise E."/>
            <person name="Wan K.H."/>
            <person name="Park S."/>
            <person name="Mendez-Lago M."/>
            <person name="Rossi F."/>
            <person name="Villasante A."/>
            <person name="Dimitri P."/>
            <person name="Karpen G.H."/>
            <person name="Celniker S.E."/>
        </authorList>
    </citation>
    <scope>NUCLEOTIDE SEQUENCE [LARGE SCALE GENOMIC DNA]</scope>
    <source>
        <strain evidence="8">Berkeley</strain>
    </source>
</reference>
<dbReference type="EMBL" id="AE014296">
    <property type="protein sequence ID" value="AAO41238.1"/>
    <property type="molecule type" value="Genomic_DNA"/>
</dbReference>
<dbReference type="FlyBase" id="FBgn0036837">
    <property type="gene designation" value="CG18135"/>
</dbReference>
<evidence type="ECO:0000259" key="5">
    <source>
        <dbReference type="PROSITE" id="PS51704"/>
    </source>
</evidence>
<dbReference type="GO" id="GO:0046475">
    <property type="term" value="P:glycerophospholipid catabolic process"/>
    <property type="evidence" value="ECO:0000318"/>
    <property type="project" value="GO_Central"/>
</dbReference>
<keyword evidence="8" id="KW-1185">Reference proteome</keyword>
<dbReference type="OrthoDB" id="1058301at2759"/>
<keyword evidence="2 6" id="KW-0378">Hydrolase</keyword>
<dbReference type="Pfam" id="PF00686">
    <property type="entry name" value="CBM_20"/>
    <property type="match status" value="1"/>
</dbReference>